<organism evidence="2 3">
    <name type="scientific">Alteromonas aquimaris</name>
    <dbReference type="NCBI Taxonomy" id="2998417"/>
    <lineage>
        <taxon>Bacteria</taxon>
        <taxon>Pseudomonadati</taxon>
        <taxon>Pseudomonadota</taxon>
        <taxon>Gammaproteobacteria</taxon>
        <taxon>Alteromonadales</taxon>
        <taxon>Alteromonadaceae</taxon>
        <taxon>Alteromonas/Salinimonas group</taxon>
        <taxon>Alteromonas</taxon>
    </lineage>
</organism>
<feature type="transmembrane region" description="Helical" evidence="1">
    <location>
        <begin position="73"/>
        <end position="90"/>
    </location>
</feature>
<keyword evidence="1" id="KW-0812">Transmembrane</keyword>
<dbReference type="Proteomes" id="UP001142810">
    <property type="component" value="Unassembled WGS sequence"/>
</dbReference>
<dbReference type="SUPFAM" id="SSF53756">
    <property type="entry name" value="UDP-Glycosyltransferase/glycogen phosphorylase"/>
    <property type="match status" value="1"/>
</dbReference>
<evidence type="ECO:0000256" key="1">
    <source>
        <dbReference type="SAM" id="Phobius"/>
    </source>
</evidence>
<sequence>MSDKRHLYLYPFEHSNAFVARTKQAFCELGYTPHSFKKLFSLRNLSTRKHNAVVLNWYEDQPFRKGLNAFTRPLFIIKFFITLIGMRLFSSNVVWVRHNFKPHNVPKASWLYRLVISLLQVVANKVVTLESTPEISAAVVKHPLYKDDAQLLSTIHAPQPQPKSIDYLYFGSIKPYKRLDSLLAVWPQDKALVIAGYCADHNHAAELRQLIRARHLQVTWRNEFISDEELENTVVSSRFVILPHDDNAMISSGTFYYALGLGANIICFDSAFAREKARAFPFVKIIQREKLAAQLDAIDYVNASDVLTSAYHHYNEKAVADSWRPVLT</sequence>
<accession>A0ABT3P9W4</accession>
<keyword evidence="1" id="KW-0472">Membrane</keyword>
<keyword evidence="3" id="KW-1185">Reference proteome</keyword>
<evidence type="ECO:0008006" key="4">
    <source>
        <dbReference type="Google" id="ProtNLM"/>
    </source>
</evidence>
<comment type="caution">
    <text evidence="2">The sequence shown here is derived from an EMBL/GenBank/DDBJ whole genome shotgun (WGS) entry which is preliminary data.</text>
</comment>
<dbReference type="RefSeq" id="WP_265618287.1">
    <property type="nucleotide sequence ID" value="NZ_JAPFRD010000011.1"/>
</dbReference>
<dbReference type="Gene3D" id="3.40.50.2000">
    <property type="entry name" value="Glycogen Phosphorylase B"/>
    <property type="match status" value="1"/>
</dbReference>
<proteinExistence type="predicted"/>
<keyword evidence="1" id="KW-1133">Transmembrane helix</keyword>
<name>A0ABT3P9W4_9ALTE</name>
<evidence type="ECO:0000313" key="2">
    <source>
        <dbReference type="EMBL" id="MCW8109504.1"/>
    </source>
</evidence>
<protein>
    <recommendedName>
        <fullName evidence="4">Glycosyltransferase</fullName>
    </recommendedName>
</protein>
<reference evidence="2" key="1">
    <citation type="submission" date="2022-11" db="EMBL/GenBank/DDBJ databases">
        <title>Alteromonas sp. nov., isolated from sea water of the Qingdao.</title>
        <authorList>
            <person name="Wang Q."/>
        </authorList>
    </citation>
    <scope>NUCLEOTIDE SEQUENCE</scope>
    <source>
        <strain evidence="2">ASW11-7</strain>
    </source>
</reference>
<dbReference type="EMBL" id="JAPFRD010000011">
    <property type="protein sequence ID" value="MCW8109504.1"/>
    <property type="molecule type" value="Genomic_DNA"/>
</dbReference>
<evidence type="ECO:0000313" key="3">
    <source>
        <dbReference type="Proteomes" id="UP001142810"/>
    </source>
</evidence>
<gene>
    <name evidence="2" type="ORF">OPS25_13420</name>
</gene>